<evidence type="ECO:0000256" key="2">
    <source>
        <dbReference type="SAM" id="Phobius"/>
    </source>
</evidence>
<dbReference type="OrthoDB" id="1150526at2"/>
<organism evidence="3 4">
    <name type="scientific">Porphyromonas circumdentaria</name>
    <dbReference type="NCBI Taxonomy" id="29524"/>
    <lineage>
        <taxon>Bacteria</taxon>
        <taxon>Pseudomonadati</taxon>
        <taxon>Bacteroidota</taxon>
        <taxon>Bacteroidia</taxon>
        <taxon>Bacteroidales</taxon>
        <taxon>Porphyromonadaceae</taxon>
        <taxon>Porphyromonas</taxon>
    </lineage>
</organism>
<dbReference type="STRING" id="29524.SAMN02745171_00749"/>
<accession>A0A1T4MEV3</accession>
<name>A0A1T4MEV3_9PORP</name>
<dbReference type="RefSeq" id="WP_078736695.1">
    <property type="nucleotide sequence ID" value="NZ_FUXE01000006.1"/>
</dbReference>
<gene>
    <name evidence="3" type="ORF">SAMN02745171_00749</name>
</gene>
<dbReference type="InterPro" id="IPR011250">
    <property type="entry name" value="OMP/PagP_B-barrel"/>
</dbReference>
<evidence type="ECO:0000256" key="1">
    <source>
        <dbReference type="SAM" id="MobiDB-lite"/>
    </source>
</evidence>
<feature type="transmembrane region" description="Helical" evidence="2">
    <location>
        <begin position="56"/>
        <end position="77"/>
    </location>
</feature>
<proteinExistence type="predicted"/>
<dbReference type="Gene3D" id="2.40.160.20">
    <property type="match status" value="1"/>
</dbReference>
<keyword evidence="4" id="KW-1185">Reference proteome</keyword>
<feature type="compositionally biased region" description="Basic and acidic residues" evidence="1">
    <location>
        <begin position="137"/>
        <end position="180"/>
    </location>
</feature>
<keyword evidence="2" id="KW-0812">Transmembrane</keyword>
<feature type="compositionally biased region" description="Polar residues" evidence="1">
    <location>
        <begin position="120"/>
        <end position="130"/>
    </location>
</feature>
<dbReference type="AlphaFoldDB" id="A0A1T4MEV3"/>
<feature type="region of interest" description="Disordered" evidence="1">
    <location>
        <begin position="113"/>
        <end position="185"/>
    </location>
</feature>
<dbReference type="SUPFAM" id="SSF56925">
    <property type="entry name" value="OMPA-like"/>
    <property type="match status" value="1"/>
</dbReference>
<keyword evidence="2" id="KW-0472">Membrane</keyword>
<dbReference type="EMBL" id="FUXE01000006">
    <property type="protein sequence ID" value="SJZ65600.1"/>
    <property type="molecule type" value="Genomic_DNA"/>
</dbReference>
<feature type="region of interest" description="Disordered" evidence="1">
    <location>
        <begin position="88"/>
        <end position="107"/>
    </location>
</feature>
<sequence length="414" mass="46822">MALDKHNQHLDPWLKTLKNKVEQKQSPQELDIQKGWEALSKELPSRSKIILFKPSLVQIGAIAATFFLAIGVGFVLWKNQTQEQTLEPIGGSPIIAESTSTSRPEVYGSLETARTEQKEGNFTNAPQLHPSNAYAPQEKEKAEEQPVLPTEEHKSIQPEPKQEVEKEVSREEEQKAEKKTSTISVPLPSQPIAPYGSKVESFSSASNLLAYENALSVQAYANTTPSQKGKSYIPNQPLLRTSQPKELVHAQNNEYSYDRATFRHTQPFNIGFRLSYALNSGLYLESGIAYTYLRSNVFNLGAIPRARQQIHYLGVPIGVRLKVATVNRFQFYTASNLQIDKMLLAKIEKERLETRAWQFSLQGRAGVSYQISPNFSLFTEAGLAYYFDDNSRLHTFYKEHPLTFSWSSGIRIDY</sequence>
<evidence type="ECO:0000313" key="3">
    <source>
        <dbReference type="EMBL" id="SJZ65600.1"/>
    </source>
</evidence>
<protein>
    <submittedName>
        <fullName evidence="3">Outer membrane protein beta-barrel domain-containing protein</fullName>
    </submittedName>
</protein>
<keyword evidence="2" id="KW-1133">Transmembrane helix</keyword>
<reference evidence="4" key="1">
    <citation type="submission" date="2017-02" db="EMBL/GenBank/DDBJ databases">
        <authorList>
            <person name="Varghese N."/>
            <person name="Submissions S."/>
        </authorList>
    </citation>
    <scope>NUCLEOTIDE SEQUENCE [LARGE SCALE GENOMIC DNA]</scope>
    <source>
        <strain evidence="4">ATCC 51356</strain>
    </source>
</reference>
<evidence type="ECO:0000313" key="4">
    <source>
        <dbReference type="Proteomes" id="UP000190121"/>
    </source>
</evidence>
<dbReference type="Proteomes" id="UP000190121">
    <property type="component" value="Unassembled WGS sequence"/>
</dbReference>